<dbReference type="InterPro" id="IPR041682">
    <property type="entry name" value="AAA_14"/>
</dbReference>
<keyword evidence="3" id="KW-0067">ATP-binding</keyword>
<name>A0A9D1G9V3_9FIRM</name>
<reference evidence="3" key="2">
    <citation type="journal article" date="2021" name="PeerJ">
        <title>Extensive microbial diversity within the chicken gut microbiome revealed by metagenomics and culture.</title>
        <authorList>
            <person name="Gilroy R."/>
            <person name="Ravi A."/>
            <person name="Getino M."/>
            <person name="Pursley I."/>
            <person name="Horton D.L."/>
            <person name="Alikhan N.F."/>
            <person name="Baker D."/>
            <person name="Gharbi K."/>
            <person name="Hall N."/>
            <person name="Watson M."/>
            <person name="Adriaenssens E.M."/>
            <person name="Foster-Nyarko E."/>
            <person name="Jarju S."/>
            <person name="Secka A."/>
            <person name="Antonio M."/>
            <person name="Oren A."/>
            <person name="Chaudhuri R.R."/>
            <person name="La Ragione R."/>
            <person name="Hildebrand F."/>
            <person name="Pallen M.J."/>
        </authorList>
    </citation>
    <scope>NUCLEOTIDE SEQUENCE</scope>
    <source>
        <strain evidence="3">CHK195-26880</strain>
    </source>
</reference>
<dbReference type="InterPro" id="IPR027417">
    <property type="entry name" value="P-loop_NTPase"/>
</dbReference>
<dbReference type="EMBL" id="DVKQ01000008">
    <property type="protein sequence ID" value="HIT37053.1"/>
    <property type="molecule type" value="Genomic_DNA"/>
</dbReference>
<dbReference type="AlphaFoldDB" id="A0A9D1G9V3"/>
<evidence type="ECO:0000259" key="1">
    <source>
        <dbReference type="Pfam" id="PF13173"/>
    </source>
</evidence>
<dbReference type="Pfam" id="PF13173">
    <property type="entry name" value="AAA_14"/>
    <property type="match status" value="1"/>
</dbReference>
<dbReference type="SUPFAM" id="SSF52540">
    <property type="entry name" value="P-loop containing nucleoside triphosphate hydrolases"/>
    <property type="match status" value="1"/>
</dbReference>
<evidence type="ECO:0000313" key="4">
    <source>
        <dbReference type="Proteomes" id="UP000886833"/>
    </source>
</evidence>
<organism evidence="3 4">
    <name type="scientific">Candidatus Onthousia faecipullorum</name>
    <dbReference type="NCBI Taxonomy" id="2840887"/>
    <lineage>
        <taxon>Bacteria</taxon>
        <taxon>Bacillati</taxon>
        <taxon>Bacillota</taxon>
        <taxon>Bacilli</taxon>
        <taxon>Candidatus Onthousia</taxon>
    </lineage>
</organism>
<proteinExistence type="predicted"/>
<evidence type="ECO:0000259" key="2">
    <source>
        <dbReference type="Pfam" id="PF13635"/>
    </source>
</evidence>
<gene>
    <name evidence="3" type="ORF">IAB59_01065</name>
</gene>
<comment type="caution">
    <text evidence="3">The sequence shown here is derived from an EMBL/GenBank/DDBJ whole genome shotgun (WGS) entry which is preliminary data.</text>
</comment>
<dbReference type="Proteomes" id="UP000886833">
    <property type="component" value="Unassembled WGS sequence"/>
</dbReference>
<keyword evidence="3" id="KW-0547">Nucleotide-binding</keyword>
<dbReference type="Pfam" id="PF13635">
    <property type="entry name" value="DUF4143"/>
    <property type="match status" value="1"/>
</dbReference>
<accession>A0A9D1G9V3</accession>
<dbReference type="InterPro" id="IPR025420">
    <property type="entry name" value="DUF4143"/>
</dbReference>
<reference evidence="3" key="1">
    <citation type="submission" date="2020-10" db="EMBL/GenBank/DDBJ databases">
        <authorList>
            <person name="Gilroy R."/>
        </authorList>
    </citation>
    <scope>NUCLEOTIDE SEQUENCE</scope>
    <source>
        <strain evidence="3">CHK195-26880</strain>
    </source>
</reference>
<evidence type="ECO:0000313" key="3">
    <source>
        <dbReference type="EMBL" id="HIT37053.1"/>
    </source>
</evidence>
<dbReference type="GO" id="GO:0005524">
    <property type="term" value="F:ATP binding"/>
    <property type="evidence" value="ECO:0007669"/>
    <property type="project" value="UniProtKB-KW"/>
</dbReference>
<sequence>MERKINQFLLKWKTDLIRKPLLIIGTRQVGKTYTALDFGKNNYKYVAYFNTDHNTILKDLFKKERSITRLAEALSIISEVPIVKNDTLIIFDNVTDEEIIKGIKLFGYDKNDYHVIAITSSRDSLLKFRGEEFQYKIMTEMDYEEFLWAIGEKEVAEKIRYAYDNHRSCSVHTKALDYFYEYLITGGLPEVVDAYATKKHYGYLDSIKERVFDINKSELLNSKNLIDIERGIEVMESIPKQLEKENKKFQYGVLGYGRRAKEYENSINYLVTNQLVYRSYKIRVAKSPLSSCRELDSFKLYLPDDGLLSMRYNLTKDRLKVDDDVKQALYENHIAHTLVEAGYSLYYYQSEGKAEVNFVIQNRMGKIIPIELATKQGSKVKSLSVFMKKYIVTDAYRITENNFSTKKNVRYLPIYAIFCLNEQLY</sequence>
<dbReference type="PANTHER" id="PTHR33295">
    <property type="entry name" value="ATPASE"/>
    <property type="match status" value="1"/>
</dbReference>
<feature type="domain" description="AAA" evidence="1">
    <location>
        <begin position="18"/>
        <end position="130"/>
    </location>
</feature>
<dbReference type="PANTHER" id="PTHR33295:SF7">
    <property type="entry name" value="ATPASE"/>
    <property type="match status" value="1"/>
</dbReference>
<protein>
    <submittedName>
        <fullName evidence="3">ATP-binding protein</fullName>
    </submittedName>
</protein>
<feature type="domain" description="DUF4143" evidence="2">
    <location>
        <begin position="224"/>
        <end position="372"/>
    </location>
</feature>